<evidence type="ECO:0000256" key="1">
    <source>
        <dbReference type="ARBA" id="ARBA00000077"/>
    </source>
</evidence>
<dbReference type="PANTHER" id="PTHR10642">
    <property type="entry name" value="RIBONUCLEASE H1"/>
    <property type="match status" value="1"/>
</dbReference>
<evidence type="ECO:0000256" key="4">
    <source>
        <dbReference type="ARBA" id="ARBA00005300"/>
    </source>
</evidence>
<dbReference type="Proteomes" id="UP000826195">
    <property type="component" value="Unassembled WGS sequence"/>
</dbReference>
<dbReference type="InterPro" id="IPR012337">
    <property type="entry name" value="RNaseH-like_sf"/>
</dbReference>
<evidence type="ECO:0000256" key="6">
    <source>
        <dbReference type="ARBA" id="ARBA00022723"/>
    </source>
</evidence>
<dbReference type="InterPro" id="IPR002156">
    <property type="entry name" value="RNaseH_domain"/>
</dbReference>
<evidence type="ECO:0000256" key="5">
    <source>
        <dbReference type="ARBA" id="ARBA00022722"/>
    </source>
</evidence>
<evidence type="ECO:0000256" key="11">
    <source>
        <dbReference type="SAM" id="MobiDB-lite"/>
    </source>
</evidence>
<dbReference type="PROSITE" id="PS50879">
    <property type="entry name" value="RNASE_H_1"/>
    <property type="match status" value="1"/>
</dbReference>
<evidence type="ECO:0000256" key="2">
    <source>
        <dbReference type="ARBA" id="ARBA00001946"/>
    </source>
</evidence>
<dbReference type="PANTHER" id="PTHR10642:SF26">
    <property type="entry name" value="RIBONUCLEASE H1"/>
    <property type="match status" value="1"/>
</dbReference>
<dbReference type="GO" id="GO:0003676">
    <property type="term" value="F:nucleic acid binding"/>
    <property type="evidence" value="ECO:0007669"/>
    <property type="project" value="UniProtKB-UniRule"/>
</dbReference>
<evidence type="ECO:0000256" key="8">
    <source>
        <dbReference type="ARBA" id="ARBA00022801"/>
    </source>
</evidence>
<keyword evidence="8 10" id="KW-0378">Hydrolase</keyword>
<dbReference type="InterPro" id="IPR011320">
    <property type="entry name" value="RNase_H1_N"/>
</dbReference>
<evidence type="ECO:0000313" key="13">
    <source>
        <dbReference type="EMBL" id="KAH0561332.1"/>
    </source>
</evidence>
<dbReference type="FunFam" id="3.40.970.10:FF:000002">
    <property type="entry name" value="Ribonuclease H"/>
    <property type="match status" value="1"/>
</dbReference>
<evidence type="ECO:0000313" key="14">
    <source>
        <dbReference type="Proteomes" id="UP000826195"/>
    </source>
</evidence>
<dbReference type="CDD" id="cd09280">
    <property type="entry name" value="RNase_HI_eukaryote_like"/>
    <property type="match status" value="1"/>
</dbReference>
<dbReference type="FunFam" id="3.30.420.10:FF:000115">
    <property type="entry name" value="Ribonuclease H"/>
    <property type="match status" value="1"/>
</dbReference>
<dbReference type="InterPro" id="IPR009027">
    <property type="entry name" value="Ribosomal_bL9/RNase_H1_N"/>
</dbReference>
<dbReference type="PIRSF" id="PIRSF036852">
    <property type="entry name" value="Ribonuclease_H1_euk"/>
    <property type="match status" value="1"/>
</dbReference>
<evidence type="ECO:0000256" key="7">
    <source>
        <dbReference type="ARBA" id="ARBA00022759"/>
    </source>
</evidence>
<organism evidence="13 14">
    <name type="scientific">Cotesia glomerata</name>
    <name type="common">Lepidopteran parasitic wasp</name>
    <name type="synonym">Apanteles glomeratus</name>
    <dbReference type="NCBI Taxonomy" id="32391"/>
    <lineage>
        <taxon>Eukaryota</taxon>
        <taxon>Metazoa</taxon>
        <taxon>Ecdysozoa</taxon>
        <taxon>Arthropoda</taxon>
        <taxon>Hexapoda</taxon>
        <taxon>Insecta</taxon>
        <taxon>Pterygota</taxon>
        <taxon>Neoptera</taxon>
        <taxon>Endopterygota</taxon>
        <taxon>Hymenoptera</taxon>
        <taxon>Apocrita</taxon>
        <taxon>Ichneumonoidea</taxon>
        <taxon>Braconidae</taxon>
        <taxon>Microgastrinae</taxon>
        <taxon>Cotesia</taxon>
    </lineage>
</organism>
<dbReference type="InterPro" id="IPR037056">
    <property type="entry name" value="RNase_H1_N_sf"/>
</dbReference>
<dbReference type="Gene3D" id="3.30.420.10">
    <property type="entry name" value="Ribonuclease H-like superfamily/Ribonuclease H"/>
    <property type="match status" value="1"/>
</dbReference>
<feature type="region of interest" description="Disordered" evidence="11">
    <location>
        <begin position="120"/>
        <end position="148"/>
    </location>
</feature>
<dbReference type="GO" id="GO:0043137">
    <property type="term" value="P:DNA replication, removal of RNA primer"/>
    <property type="evidence" value="ECO:0007669"/>
    <property type="project" value="TreeGrafter"/>
</dbReference>
<dbReference type="Pfam" id="PF00075">
    <property type="entry name" value="RNase_H"/>
    <property type="match status" value="1"/>
</dbReference>
<protein>
    <recommendedName>
        <fullName evidence="10">Ribonuclease H1</fullName>
        <shortName evidence="10">RNase H1</shortName>
        <ecNumber evidence="10">3.1.26.4</ecNumber>
    </recommendedName>
</protein>
<dbReference type="SUPFAM" id="SSF53098">
    <property type="entry name" value="Ribonuclease H-like"/>
    <property type="match status" value="1"/>
</dbReference>
<dbReference type="InterPro" id="IPR050092">
    <property type="entry name" value="RNase_H"/>
</dbReference>
<keyword evidence="7 10" id="KW-0255">Endonuclease</keyword>
<comment type="catalytic activity">
    <reaction evidence="1 10">
        <text>Endonucleolytic cleavage to 5'-phosphomonoester.</text>
        <dbReference type="EC" id="3.1.26.4"/>
    </reaction>
</comment>
<dbReference type="GO" id="GO:0004523">
    <property type="term" value="F:RNA-DNA hybrid ribonuclease activity"/>
    <property type="evidence" value="ECO:0007669"/>
    <property type="project" value="UniProtKB-UniRule"/>
</dbReference>
<evidence type="ECO:0000256" key="9">
    <source>
        <dbReference type="ARBA" id="ARBA00022842"/>
    </source>
</evidence>
<dbReference type="AlphaFoldDB" id="A0AAV7IX71"/>
<dbReference type="InterPro" id="IPR017067">
    <property type="entry name" value="RNase_H1_euk"/>
</dbReference>
<keyword evidence="9 10" id="KW-0460">Magnesium</keyword>
<dbReference type="GO" id="GO:0000287">
    <property type="term" value="F:magnesium ion binding"/>
    <property type="evidence" value="ECO:0007669"/>
    <property type="project" value="UniProtKB-UniRule"/>
</dbReference>
<proteinExistence type="inferred from homology"/>
<dbReference type="Pfam" id="PF01693">
    <property type="entry name" value="Cauli_VI"/>
    <property type="match status" value="1"/>
</dbReference>
<keyword evidence="5 10" id="KW-0540">Nuclease</keyword>
<evidence type="ECO:0000259" key="12">
    <source>
        <dbReference type="PROSITE" id="PS50879"/>
    </source>
</evidence>
<comment type="caution">
    <text evidence="13">The sequence shown here is derived from an EMBL/GenBank/DDBJ whole genome shotgun (WGS) entry which is preliminary data.</text>
</comment>
<comment type="function">
    <text evidence="3 10">Endonuclease that specifically degrades the RNA of RNA-DNA hybrids.</text>
</comment>
<reference evidence="13 14" key="1">
    <citation type="journal article" date="2021" name="J. Hered.">
        <title>A chromosome-level genome assembly of the parasitoid wasp, Cotesia glomerata (Hymenoptera: Braconidae).</title>
        <authorList>
            <person name="Pinto B.J."/>
            <person name="Weis J.J."/>
            <person name="Gamble T."/>
            <person name="Ode P.J."/>
            <person name="Paul R."/>
            <person name="Zaspel J.M."/>
        </authorList>
    </citation>
    <scope>NUCLEOTIDE SEQUENCE [LARGE SCALE GENOMIC DNA]</scope>
    <source>
        <strain evidence="13">CgM1</strain>
    </source>
</reference>
<evidence type="ECO:0000256" key="3">
    <source>
        <dbReference type="ARBA" id="ARBA00004065"/>
    </source>
</evidence>
<accession>A0AAV7IX71</accession>
<name>A0AAV7IX71_COTGL</name>
<dbReference type="InterPro" id="IPR036397">
    <property type="entry name" value="RNaseH_sf"/>
</dbReference>
<dbReference type="EMBL" id="JAHXZJ010000374">
    <property type="protein sequence ID" value="KAH0561332.1"/>
    <property type="molecule type" value="Genomic_DNA"/>
</dbReference>
<dbReference type="SUPFAM" id="SSF55658">
    <property type="entry name" value="L9 N-domain-like"/>
    <property type="match status" value="1"/>
</dbReference>
<comment type="similarity">
    <text evidence="4 10">Belongs to the RNase H family.</text>
</comment>
<feature type="domain" description="RNase H type-1" evidence="12">
    <location>
        <begin position="148"/>
        <end position="294"/>
    </location>
</feature>
<comment type="cofactor">
    <cofactor evidence="2 10">
        <name>Mg(2+)</name>
        <dbReference type="ChEBI" id="CHEBI:18420"/>
    </cofactor>
</comment>
<dbReference type="EC" id="3.1.26.4" evidence="10"/>
<gene>
    <name evidence="13" type="ORF">KQX54_016233</name>
</gene>
<dbReference type="Gene3D" id="3.40.970.10">
    <property type="entry name" value="Ribonuclease H1, N-terminal domain"/>
    <property type="match status" value="1"/>
</dbReference>
<evidence type="ECO:0000256" key="10">
    <source>
        <dbReference type="PIRNR" id="PIRNR036852"/>
    </source>
</evidence>
<feature type="compositionally biased region" description="Low complexity" evidence="11">
    <location>
        <begin position="120"/>
        <end position="141"/>
    </location>
</feature>
<keyword evidence="6 10" id="KW-0479">Metal-binding</keyword>
<keyword evidence="14" id="KW-1185">Reference proteome</keyword>
<sequence>MKGRFSVLRTFYLGLSGNMSYYAVAKGRNPGVYHSWDDCKNEVNKYPGAVFKKFASADEAESFIAERSGSSYSYKRSYSSYSSGYSSSSSENSVTKYFKRDSNTSNSKYTRVNYNNMNYSSSSSSSESYSTGSRSFSSSNNGGFNKDRDGRVDIYTDGACTSNGSKNARAGIGVYFGDDHPSNVSKPVRGRITNNSAEIEAVIEAATVAKNNGINKIRINTDSQFLINCQTKWMNKWKATGWVTSKKEPVSNREELQKMDRVLSELDVEFNHVRGHKGVYGNEMADKLARAGAKQSK</sequence>